<dbReference type="PROSITE" id="PS50089">
    <property type="entry name" value="ZF_RING_2"/>
    <property type="match status" value="1"/>
</dbReference>
<feature type="domain" description="RING-type" evidence="4">
    <location>
        <begin position="33"/>
        <end position="72"/>
    </location>
</feature>
<protein>
    <recommendedName>
        <fullName evidence="4">RING-type domain-containing protein</fullName>
    </recommendedName>
</protein>
<feature type="region of interest" description="Disordered" evidence="3">
    <location>
        <begin position="214"/>
        <end position="242"/>
    </location>
</feature>
<dbReference type="InterPro" id="IPR013083">
    <property type="entry name" value="Znf_RING/FYVE/PHD"/>
</dbReference>
<evidence type="ECO:0000256" key="3">
    <source>
        <dbReference type="SAM" id="MobiDB-lite"/>
    </source>
</evidence>
<dbReference type="GO" id="GO:0008270">
    <property type="term" value="F:zinc ion binding"/>
    <property type="evidence" value="ECO:0007669"/>
    <property type="project" value="UniProtKB-KW"/>
</dbReference>
<sequence>MSSSMRGGTGIPGSSGGRSVGSTQHPAAAALSCNLCSKPLATTCFLCACDCIFCEDCTYSHFEHSSQCPTCRKTLGDQDFTELVVADASNGATDIAKSSMQAMFSKKNSGGYLPHAELCQSLIRQIDASKQNTKFLLKQLLVETHKQARGNAGALRVQEQLRMENTQLKQTMSSQRLQYEQTINDLQNKLKARESTIAELNQMLGKFQKHYGGKGPDSYSAGGASAPPHMVPNSSIGNDRQEPPLRGLLAQRKAQEMASQNAMNGRNMGHKQPFMNSMNSLNRGRSPGTNYRPFSSSSVGSGSSGTPRIRDLSANTGYHFAGVSNQQPLNKRRRGGTPTSIGTGHSHTAMSPTTAFTLNQGPHRPLFNSSHR</sequence>
<keyword evidence="2" id="KW-0175">Coiled coil</keyword>
<feature type="compositionally biased region" description="Low complexity" evidence="3">
    <location>
        <begin position="295"/>
        <end position="305"/>
    </location>
</feature>
<feature type="region of interest" description="Disordered" evidence="3">
    <location>
        <begin position="1"/>
        <end position="20"/>
    </location>
</feature>
<organism evidence="5 6">
    <name type="scientific">Cyclotella cryptica</name>
    <dbReference type="NCBI Taxonomy" id="29204"/>
    <lineage>
        <taxon>Eukaryota</taxon>
        <taxon>Sar</taxon>
        <taxon>Stramenopiles</taxon>
        <taxon>Ochrophyta</taxon>
        <taxon>Bacillariophyta</taxon>
        <taxon>Coscinodiscophyceae</taxon>
        <taxon>Thalassiosirophycidae</taxon>
        <taxon>Stephanodiscales</taxon>
        <taxon>Stephanodiscaceae</taxon>
        <taxon>Cyclotella</taxon>
    </lineage>
</organism>
<dbReference type="Proteomes" id="UP001516023">
    <property type="component" value="Unassembled WGS sequence"/>
</dbReference>
<name>A0ABD3PV21_9STRA</name>
<accession>A0ABD3PV21</accession>
<dbReference type="EMBL" id="JABMIG020000108">
    <property type="protein sequence ID" value="KAL3791885.1"/>
    <property type="molecule type" value="Genomic_DNA"/>
</dbReference>
<gene>
    <name evidence="5" type="ORF">HJC23_010745</name>
</gene>
<dbReference type="Gene3D" id="3.30.40.10">
    <property type="entry name" value="Zinc/RING finger domain, C3HC4 (zinc finger)"/>
    <property type="match status" value="1"/>
</dbReference>
<keyword evidence="1" id="KW-0863">Zinc-finger</keyword>
<evidence type="ECO:0000256" key="2">
    <source>
        <dbReference type="SAM" id="Coils"/>
    </source>
</evidence>
<feature type="coiled-coil region" evidence="2">
    <location>
        <begin position="169"/>
        <end position="203"/>
    </location>
</feature>
<evidence type="ECO:0000256" key="1">
    <source>
        <dbReference type="PROSITE-ProRule" id="PRU00175"/>
    </source>
</evidence>
<reference evidence="5 6" key="1">
    <citation type="journal article" date="2020" name="G3 (Bethesda)">
        <title>Improved Reference Genome for Cyclotella cryptica CCMP332, a Model for Cell Wall Morphogenesis, Salinity Adaptation, and Lipid Production in Diatoms (Bacillariophyta).</title>
        <authorList>
            <person name="Roberts W.R."/>
            <person name="Downey K.M."/>
            <person name="Ruck E.C."/>
            <person name="Traller J.C."/>
            <person name="Alverson A.J."/>
        </authorList>
    </citation>
    <scope>NUCLEOTIDE SEQUENCE [LARGE SCALE GENOMIC DNA]</scope>
    <source>
        <strain evidence="5 6">CCMP332</strain>
    </source>
</reference>
<feature type="compositionally biased region" description="Polar residues" evidence="3">
    <location>
        <begin position="337"/>
        <end position="360"/>
    </location>
</feature>
<feature type="region of interest" description="Disordered" evidence="3">
    <location>
        <begin position="264"/>
        <end position="372"/>
    </location>
</feature>
<feature type="compositionally biased region" description="Gly residues" evidence="3">
    <location>
        <begin position="7"/>
        <end position="19"/>
    </location>
</feature>
<comment type="caution">
    <text evidence="5">The sequence shown here is derived from an EMBL/GenBank/DDBJ whole genome shotgun (WGS) entry which is preliminary data.</text>
</comment>
<evidence type="ECO:0000259" key="4">
    <source>
        <dbReference type="PROSITE" id="PS50089"/>
    </source>
</evidence>
<evidence type="ECO:0000313" key="5">
    <source>
        <dbReference type="EMBL" id="KAL3791885.1"/>
    </source>
</evidence>
<dbReference type="InterPro" id="IPR001841">
    <property type="entry name" value="Znf_RING"/>
</dbReference>
<keyword evidence="6" id="KW-1185">Reference proteome</keyword>
<dbReference type="SUPFAM" id="SSF57850">
    <property type="entry name" value="RING/U-box"/>
    <property type="match status" value="1"/>
</dbReference>
<proteinExistence type="predicted"/>
<dbReference type="AlphaFoldDB" id="A0ABD3PV21"/>
<evidence type="ECO:0000313" key="6">
    <source>
        <dbReference type="Proteomes" id="UP001516023"/>
    </source>
</evidence>
<keyword evidence="1" id="KW-0862">Zinc</keyword>
<feature type="compositionally biased region" description="Polar residues" evidence="3">
    <location>
        <begin position="274"/>
        <end position="294"/>
    </location>
</feature>
<dbReference type="PROSITE" id="PS51257">
    <property type="entry name" value="PROKAR_LIPOPROTEIN"/>
    <property type="match status" value="1"/>
</dbReference>
<keyword evidence="1" id="KW-0479">Metal-binding</keyword>